<evidence type="ECO:0000256" key="1">
    <source>
        <dbReference type="SAM" id="Phobius"/>
    </source>
</evidence>
<dbReference type="AlphaFoldDB" id="A0A136Q824"/>
<reference evidence="2 3" key="1">
    <citation type="submission" date="2016-02" db="EMBL/GenBank/DDBJ databases">
        <authorList>
            <person name="Wen L."/>
            <person name="He K."/>
            <person name="Yang H."/>
        </authorList>
    </citation>
    <scope>NUCLEOTIDE SEQUENCE [LARGE SCALE GENOMIC DNA]</scope>
    <source>
        <strain evidence="2 3">DSM 22607</strain>
    </source>
</reference>
<keyword evidence="3" id="KW-1185">Reference proteome</keyword>
<name>A0A136Q824_9FIRM</name>
<gene>
    <name evidence="2" type="ORF">HMPREF3293_00303</name>
</gene>
<proteinExistence type="predicted"/>
<dbReference type="Proteomes" id="UP000070366">
    <property type="component" value="Unassembled WGS sequence"/>
</dbReference>
<dbReference type="RefSeq" id="WP_156468688.1">
    <property type="nucleotide sequence ID" value="NZ_CABMOF010000009.1"/>
</dbReference>
<protein>
    <submittedName>
        <fullName evidence="2">Uncharacterized protein</fullName>
    </submittedName>
</protein>
<dbReference type="STRING" id="626937.HMPREF3293_00303"/>
<comment type="caution">
    <text evidence="2">The sequence shown here is derived from an EMBL/GenBank/DDBJ whole genome shotgun (WGS) entry which is preliminary data.</text>
</comment>
<evidence type="ECO:0000313" key="3">
    <source>
        <dbReference type="Proteomes" id="UP000070366"/>
    </source>
</evidence>
<feature type="transmembrane region" description="Helical" evidence="1">
    <location>
        <begin position="12"/>
        <end position="32"/>
    </location>
</feature>
<keyword evidence="1" id="KW-0472">Membrane</keyword>
<keyword evidence="1" id="KW-0812">Transmembrane</keyword>
<accession>A0A136Q824</accession>
<dbReference type="EMBL" id="LSZW01000028">
    <property type="protein sequence ID" value="KXK66831.1"/>
    <property type="molecule type" value="Genomic_DNA"/>
</dbReference>
<organism evidence="2 3">
    <name type="scientific">Christensenella minuta</name>
    <dbReference type="NCBI Taxonomy" id="626937"/>
    <lineage>
        <taxon>Bacteria</taxon>
        <taxon>Bacillati</taxon>
        <taxon>Bacillota</taxon>
        <taxon>Clostridia</taxon>
        <taxon>Christensenellales</taxon>
        <taxon>Christensenellaceae</taxon>
        <taxon>Christensenella</taxon>
    </lineage>
</organism>
<keyword evidence="1" id="KW-1133">Transmembrane helix</keyword>
<evidence type="ECO:0000313" key="2">
    <source>
        <dbReference type="EMBL" id="KXK66831.1"/>
    </source>
</evidence>
<sequence>MKLIAEALMLGIGAVIAGYGVYSLRLMILWVWRKRRVRTYKNTRRSCSSDGR</sequence>